<dbReference type="GO" id="GO:0005506">
    <property type="term" value="F:iron ion binding"/>
    <property type="evidence" value="ECO:0007669"/>
    <property type="project" value="InterPro"/>
</dbReference>
<comment type="caution">
    <text evidence="4">The sequence shown here is derived from an EMBL/GenBank/DDBJ whole genome shotgun (WGS) entry which is preliminary data.</text>
</comment>
<dbReference type="OrthoDB" id="3934656at2759"/>
<dbReference type="GO" id="GO:0004497">
    <property type="term" value="F:monooxygenase activity"/>
    <property type="evidence" value="ECO:0007669"/>
    <property type="project" value="InterPro"/>
</dbReference>
<evidence type="ECO:0000313" key="4">
    <source>
        <dbReference type="EMBL" id="KOS21045.1"/>
    </source>
</evidence>
<keyword evidence="2" id="KW-0479">Metal-binding</keyword>
<keyword evidence="4" id="KW-0489">Methyltransferase</keyword>
<dbReference type="SUPFAM" id="SSF48264">
    <property type="entry name" value="Cytochrome P450"/>
    <property type="match status" value="1"/>
</dbReference>
<dbReference type="GO" id="GO:0020037">
    <property type="term" value="F:heme binding"/>
    <property type="evidence" value="ECO:0007669"/>
    <property type="project" value="InterPro"/>
</dbReference>
<dbReference type="InterPro" id="IPR050121">
    <property type="entry name" value="Cytochrome_P450_monoxygenase"/>
</dbReference>
<dbReference type="InterPro" id="IPR001128">
    <property type="entry name" value="Cyt_P450"/>
</dbReference>
<dbReference type="STRING" id="150374.A0A0N0RTT6"/>
<gene>
    <name evidence="4" type="ORF">ESCO_004580</name>
</gene>
<keyword evidence="3" id="KW-0408">Iron</keyword>
<keyword evidence="5" id="KW-1185">Reference proteome</keyword>
<name>A0A0N0RTT6_ESCWE</name>
<evidence type="ECO:0000256" key="1">
    <source>
        <dbReference type="ARBA" id="ARBA00022617"/>
    </source>
</evidence>
<evidence type="ECO:0000256" key="2">
    <source>
        <dbReference type="ARBA" id="ARBA00022723"/>
    </source>
</evidence>
<organism evidence="4 5">
    <name type="scientific">Escovopsis weberi</name>
    <dbReference type="NCBI Taxonomy" id="150374"/>
    <lineage>
        <taxon>Eukaryota</taxon>
        <taxon>Fungi</taxon>
        <taxon>Dikarya</taxon>
        <taxon>Ascomycota</taxon>
        <taxon>Pezizomycotina</taxon>
        <taxon>Sordariomycetes</taxon>
        <taxon>Hypocreomycetidae</taxon>
        <taxon>Hypocreales</taxon>
        <taxon>Hypocreaceae</taxon>
        <taxon>Escovopsis</taxon>
    </lineage>
</organism>
<evidence type="ECO:0000313" key="5">
    <source>
        <dbReference type="Proteomes" id="UP000053831"/>
    </source>
</evidence>
<keyword evidence="1" id="KW-0349">Heme</keyword>
<dbReference type="InterPro" id="IPR002401">
    <property type="entry name" value="Cyt_P450_E_grp-I"/>
</dbReference>
<dbReference type="PANTHER" id="PTHR24305">
    <property type="entry name" value="CYTOCHROME P450"/>
    <property type="match status" value="1"/>
</dbReference>
<sequence length="315" mass="34883">MPKSDWYSAFKHPDPNRWSLFSDTNIARHTQQRRVFQNLYSMSSLVSYESYVDECADLLQGHLSQAARRREGVDMMHWFQCYAYDVIGNMTFSKRLGFLDRGDDVGGLLQAGNGALVYSVLVGIYASWHPFLHKLSCWFRLGGARMRDQLATFVGEQIGKRKKASQEDKPTPSGPATAEDFLQKLMNKASSEGSTKVTDYHLFALGLSNITAGSDTTAASLSGILYLLLKNPAAMEKMRAEVDGAATDGRFSDGHLAFKDSLQMPYLQAVIKEAMRVYSVTGLPMWRVVPAGGVEIGGTFFPEGSHLGINPCGRR</sequence>
<dbReference type="GO" id="GO:0016705">
    <property type="term" value="F:oxidoreductase activity, acting on paired donors, with incorporation or reduction of molecular oxygen"/>
    <property type="evidence" value="ECO:0007669"/>
    <property type="project" value="InterPro"/>
</dbReference>
<dbReference type="PRINTS" id="PR00385">
    <property type="entry name" value="P450"/>
</dbReference>
<protein>
    <submittedName>
        <fullName evidence="4">Pisatin demethylase</fullName>
    </submittedName>
</protein>
<dbReference type="PANTHER" id="PTHR24305:SF190">
    <property type="entry name" value="P450, PUTATIVE (EUROFUNG)-RELATED"/>
    <property type="match status" value="1"/>
</dbReference>
<proteinExistence type="predicted"/>
<dbReference type="PRINTS" id="PR00463">
    <property type="entry name" value="EP450I"/>
</dbReference>
<keyword evidence="4" id="KW-0808">Transferase</keyword>
<dbReference type="Proteomes" id="UP000053831">
    <property type="component" value="Unassembled WGS sequence"/>
</dbReference>
<accession>A0A0N0RTT6</accession>
<dbReference type="GO" id="GO:0008168">
    <property type="term" value="F:methyltransferase activity"/>
    <property type="evidence" value="ECO:0007669"/>
    <property type="project" value="UniProtKB-KW"/>
</dbReference>
<dbReference type="AlphaFoldDB" id="A0A0N0RTT6"/>
<reference evidence="4 5" key="1">
    <citation type="submission" date="2015-07" db="EMBL/GenBank/DDBJ databases">
        <title>The genome of the fungus Escovopsis weberi, a specialized disease agent of ant agriculture.</title>
        <authorList>
            <person name="de Man T.J."/>
            <person name="Stajich J.E."/>
            <person name="Kubicek C.P."/>
            <person name="Chenthamara K."/>
            <person name="Atanasova L."/>
            <person name="Druzhinina I.S."/>
            <person name="Birnbaum S."/>
            <person name="Barribeau S.M."/>
            <person name="Teiling C."/>
            <person name="Suen G."/>
            <person name="Currie C."/>
            <person name="Gerardo N.M."/>
        </authorList>
    </citation>
    <scope>NUCLEOTIDE SEQUENCE [LARGE SCALE GENOMIC DNA]</scope>
</reference>
<dbReference type="GO" id="GO:0032259">
    <property type="term" value="P:methylation"/>
    <property type="evidence" value="ECO:0007669"/>
    <property type="project" value="UniProtKB-KW"/>
</dbReference>
<dbReference type="InterPro" id="IPR036396">
    <property type="entry name" value="Cyt_P450_sf"/>
</dbReference>
<dbReference type="Pfam" id="PF00067">
    <property type="entry name" value="p450"/>
    <property type="match status" value="1"/>
</dbReference>
<dbReference type="Gene3D" id="1.10.630.10">
    <property type="entry name" value="Cytochrome P450"/>
    <property type="match status" value="1"/>
</dbReference>
<dbReference type="EMBL" id="LGSR01000013">
    <property type="protein sequence ID" value="KOS21045.1"/>
    <property type="molecule type" value="Genomic_DNA"/>
</dbReference>
<evidence type="ECO:0000256" key="3">
    <source>
        <dbReference type="ARBA" id="ARBA00023004"/>
    </source>
</evidence>